<dbReference type="SUPFAM" id="SSF50969">
    <property type="entry name" value="YVTN repeat-like/Quinoprotein amine dehydrogenase"/>
    <property type="match status" value="1"/>
</dbReference>
<dbReference type="InterPro" id="IPR011044">
    <property type="entry name" value="Quino_amine_DH_bsu"/>
</dbReference>
<reference evidence="2" key="1">
    <citation type="submission" date="2022-11" db="UniProtKB">
        <authorList>
            <consortium name="WormBaseParasite"/>
        </authorList>
    </citation>
    <scope>IDENTIFICATION</scope>
</reference>
<accession>A0A915DA17</accession>
<dbReference type="Proteomes" id="UP000887574">
    <property type="component" value="Unplaced"/>
</dbReference>
<protein>
    <submittedName>
        <fullName evidence="2">Uncharacterized protein</fullName>
    </submittedName>
</protein>
<name>A0A915DA17_9BILA</name>
<sequence>MKLFNAGNASFVALQDGTGTGEDLISNLYALDLQGDILNRKSISVVAKDMAVFDNKIYLLDRFNNTIHVYDGELDFEKSMEFENTGREICNFIHAAKQYIFVSCQSAILQFSVTGNGAALVQQYGIPESSYSLPIQLLSLKSLLVVQRGREEIHVFDYENKTPYLKTKLIRKEDEGEKQPINIWSALEMLRNSTLLLVLEHLSNTVKILAFPGSFSNQLDVFDYHHANSDLSLYICKLDKMLNAYVAELVCNVLSVNVC</sequence>
<proteinExistence type="predicted"/>
<evidence type="ECO:0000313" key="1">
    <source>
        <dbReference type="Proteomes" id="UP000887574"/>
    </source>
</evidence>
<dbReference type="AlphaFoldDB" id="A0A915DA17"/>
<evidence type="ECO:0000313" key="2">
    <source>
        <dbReference type="WBParaSite" id="jg17427"/>
    </source>
</evidence>
<organism evidence="1 2">
    <name type="scientific">Ditylenchus dipsaci</name>
    <dbReference type="NCBI Taxonomy" id="166011"/>
    <lineage>
        <taxon>Eukaryota</taxon>
        <taxon>Metazoa</taxon>
        <taxon>Ecdysozoa</taxon>
        <taxon>Nematoda</taxon>
        <taxon>Chromadorea</taxon>
        <taxon>Rhabditida</taxon>
        <taxon>Tylenchina</taxon>
        <taxon>Tylenchomorpha</taxon>
        <taxon>Sphaerularioidea</taxon>
        <taxon>Anguinidae</taxon>
        <taxon>Anguininae</taxon>
        <taxon>Ditylenchus</taxon>
    </lineage>
</organism>
<keyword evidence="1" id="KW-1185">Reference proteome</keyword>
<dbReference type="WBParaSite" id="jg17427">
    <property type="protein sequence ID" value="jg17427"/>
    <property type="gene ID" value="jg17427"/>
</dbReference>